<evidence type="ECO:0000256" key="7">
    <source>
        <dbReference type="ARBA" id="ARBA00023316"/>
    </source>
</evidence>
<comment type="catalytic activity">
    <reaction evidence="1">
        <text>Hydrolyzes the link between N-acetylmuramoyl residues and L-amino acid residues in certain cell-wall glycopeptides.</text>
        <dbReference type="EC" id="3.5.1.28"/>
    </reaction>
</comment>
<keyword evidence="4 13" id="KW-0378">Hydrolase</keyword>
<evidence type="ECO:0000256" key="4">
    <source>
        <dbReference type="ARBA" id="ARBA00022801"/>
    </source>
</evidence>
<keyword evidence="11" id="KW-0812">Transmembrane</keyword>
<evidence type="ECO:0000256" key="1">
    <source>
        <dbReference type="ARBA" id="ARBA00001561"/>
    </source>
</evidence>
<keyword evidence="11" id="KW-0472">Membrane</keyword>
<accession>A0ABU6NQ13</accession>
<evidence type="ECO:0000313" key="13">
    <source>
        <dbReference type="EMBL" id="MED4130286.1"/>
    </source>
</evidence>
<dbReference type="Gene3D" id="3.40.80.10">
    <property type="entry name" value="Peptidoglycan recognition protein-like"/>
    <property type="match status" value="1"/>
</dbReference>
<evidence type="ECO:0000256" key="3">
    <source>
        <dbReference type="ARBA" id="ARBA00011901"/>
    </source>
</evidence>
<keyword evidence="11" id="KW-1133">Transmembrane helix</keyword>
<name>A0ABU6NQ13_9BACI</name>
<evidence type="ECO:0000256" key="11">
    <source>
        <dbReference type="SAM" id="Phobius"/>
    </source>
</evidence>
<dbReference type="RefSeq" id="WP_328238906.1">
    <property type="nucleotide sequence ID" value="NZ_JAROAS010000063.1"/>
</dbReference>
<evidence type="ECO:0000256" key="2">
    <source>
        <dbReference type="ARBA" id="ARBA00007553"/>
    </source>
</evidence>
<sequence length="846" mass="91218">MSNPTPRAGEGIVAYLNRIGMDSSFTSRSRLALQYGITNYTGTASQNNDLLLRVAGSGSGGSGSSVEGNNPPPNSGEGIVSYLDRIGIDSSFSNRARLAAQNGLSNYSGTASQNNELLLRISNSSSGSNTRGNNPPVRAGEGIVSYLNRIGIDSSYTNRARLAVQYNISNYTGTAVQNNKLLSLLIGSGRVESENTSGNNPRPFVGEGLVSYLNRIGVNSSYTNRNQLATQYGISNYSGTAAQNNDLLLRVANGRSGSGGASGSNPAPRAGEGIVSYMDRIGINSSFSNRTRLAIQNGIANYIGSAAQNNELLLKIAGGNLTGSGAGRPLPHAGEGIVTYMNRIGIDSSYTNRSRLATQYGISGYTGTAAQNNILLLHIANGTSSGSSGSDSGGSRPSPQAGEGIVSYMNRVGMDSSYANRERLARQYGIANYRGTASQNNELLFMISGSSGGTGSPGAVQPGFIHGGSFLDLTVRSRIIPRNNYNRPGRSMSPRYITIHETANTSVGANAAMHASYVRNPSTRVSWHYSVDSDNYIYQHLPINETAYHAGDGGGDGNTNSIGIELCVNSDGNFTRTRRNAAALVKWLMNRHNIPLSNVVTHNKWSGKRCPANLLSVFNDFKQQVQNSNIGGADNKPAQTFRVQSMFDTRHVKTLSADDLSYSYSYPLTVGNFKGNLSGELLFNNESKWTLSASNAIKGEFAIKNHIDQFIRRLASDFGLDFNILQKYYEGAISSMDKLTEARTRYMQIDPQITPPFFNVTYFQIETKRQLHPNIHLFERLEINEAKFDFRNSRFLNQMMIVSLLIMGAVLIATAPVSVPLTVAGTAIATIALLLVRLFQQNVNYA</sequence>
<evidence type="ECO:0000256" key="10">
    <source>
        <dbReference type="SAM" id="MobiDB-lite"/>
    </source>
</evidence>
<dbReference type="SUPFAM" id="SSF55846">
    <property type="entry name" value="N-acetylmuramoyl-L-alanine amidase-like"/>
    <property type="match status" value="1"/>
</dbReference>
<keyword evidence="7" id="KW-0961">Cell wall biogenesis/degradation</keyword>
<reference evidence="13 14" key="1">
    <citation type="submission" date="2023-03" db="EMBL/GenBank/DDBJ databases">
        <title>Bacillus Genome Sequencing.</title>
        <authorList>
            <person name="Dunlap C."/>
        </authorList>
    </citation>
    <scope>NUCLEOTIDE SEQUENCE [LARGE SCALE GENOMIC DNA]</scope>
    <source>
        <strain evidence="13 14">B-4107</strain>
    </source>
</reference>
<dbReference type="CDD" id="cd06583">
    <property type="entry name" value="PGRP"/>
    <property type="match status" value="1"/>
</dbReference>
<dbReference type="InterPro" id="IPR002502">
    <property type="entry name" value="Amidase_domain"/>
</dbReference>
<proteinExistence type="inferred from homology"/>
<dbReference type="InterPro" id="IPR036505">
    <property type="entry name" value="Amidase/PGRP_sf"/>
</dbReference>
<feature type="region of interest" description="Disordered" evidence="10">
    <location>
        <begin position="54"/>
        <end position="77"/>
    </location>
</feature>
<comment type="similarity">
    <text evidence="2">Belongs to the N-acetylmuramoyl-L-alanine amidase 2 family.</text>
</comment>
<organism evidence="13 14">
    <name type="scientific">Shouchella miscanthi</name>
    <dbReference type="NCBI Taxonomy" id="2598861"/>
    <lineage>
        <taxon>Bacteria</taxon>
        <taxon>Bacillati</taxon>
        <taxon>Bacillota</taxon>
        <taxon>Bacilli</taxon>
        <taxon>Bacillales</taxon>
        <taxon>Bacillaceae</taxon>
        <taxon>Shouchella</taxon>
    </lineage>
</organism>
<protein>
    <recommendedName>
        <fullName evidence="3">N-acetylmuramoyl-L-alanine amidase</fullName>
        <ecNumber evidence="3">3.5.1.28</ecNumber>
    </recommendedName>
    <alternativeName>
        <fullName evidence="9">Autolysin</fullName>
    </alternativeName>
    <alternativeName>
        <fullName evidence="8">Cell wall hydrolase</fullName>
    </alternativeName>
</protein>
<dbReference type="EMBL" id="JAROAS010000063">
    <property type="protein sequence ID" value="MED4130286.1"/>
    <property type="molecule type" value="Genomic_DNA"/>
</dbReference>
<dbReference type="PANTHER" id="PTHR30417:SF11">
    <property type="entry name" value="N-ACETYLMURAMOYL-L-ALANINE AMIDASE XLYA"/>
    <property type="match status" value="1"/>
</dbReference>
<evidence type="ECO:0000256" key="6">
    <source>
        <dbReference type="ARBA" id="ARBA00023287"/>
    </source>
</evidence>
<comment type="caution">
    <text evidence="13">The sequence shown here is derived from an EMBL/GenBank/DDBJ whole genome shotgun (WGS) entry which is preliminary data.</text>
</comment>
<evidence type="ECO:0000259" key="12">
    <source>
        <dbReference type="SMART" id="SM00644"/>
    </source>
</evidence>
<evidence type="ECO:0000256" key="9">
    <source>
        <dbReference type="ARBA" id="ARBA00032390"/>
    </source>
</evidence>
<feature type="domain" description="N-acetylmuramoyl-L-alanine amidase" evidence="12">
    <location>
        <begin position="484"/>
        <end position="625"/>
    </location>
</feature>
<evidence type="ECO:0000256" key="8">
    <source>
        <dbReference type="ARBA" id="ARBA00030881"/>
    </source>
</evidence>
<keyword evidence="14" id="KW-1185">Reference proteome</keyword>
<dbReference type="EC" id="3.5.1.28" evidence="3"/>
<evidence type="ECO:0000256" key="5">
    <source>
        <dbReference type="ARBA" id="ARBA00022969"/>
    </source>
</evidence>
<keyword evidence="6" id="KW-0178">Competence</keyword>
<gene>
    <name evidence="13" type="ORF">P5F74_19435</name>
</gene>
<dbReference type="SUPFAM" id="SSF158634">
    <property type="entry name" value="RPA2825-like"/>
    <property type="match status" value="6"/>
</dbReference>
<dbReference type="Pfam" id="PF01510">
    <property type="entry name" value="Amidase_2"/>
    <property type="match status" value="1"/>
</dbReference>
<dbReference type="InterPro" id="IPR051206">
    <property type="entry name" value="NAMLAA_amidase_2"/>
</dbReference>
<feature type="transmembrane region" description="Helical" evidence="11">
    <location>
        <begin position="821"/>
        <end position="839"/>
    </location>
</feature>
<keyword evidence="5" id="KW-0749">Sporulation</keyword>
<evidence type="ECO:0000313" key="14">
    <source>
        <dbReference type="Proteomes" id="UP001341820"/>
    </source>
</evidence>
<dbReference type="SMART" id="SM00644">
    <property type="entry name" value="Ami_2"/>
    <property type="match status" value="1"/>
</dbReference>
<dbReference type="GO" id="GO:0008745">
    <property type="term" value="F:N-acetylmuramoyl-L-alanine amidase activity"/>
    <property type="evidence" value="ECO:0007669"/>
    <property type="project" value="UniProtKB-EC"/>
</dbReference>
<dbReference type="Proteomes" id="UP001341820">
    <property type="component" value="Unassembled WGS sequence"/>
</dbReference>
<dbReference type="PANTHER" id="PTHR30417">
    <property type="entry name" value="N-ACETYLMURAMOYL-L-ALANINE AMIDASE AMID"/>
    <property type="match status" value="1"/>
</dbReference>